<dbReference type="SUPFAM" id="SSF53383">
    <property type="entry name" value="PLP-dependent transferases"/>
    <property type="match status" value="1"/>
</dbReference>
<dbReference type="Proteomes" id="UP000596248">
    <property type="component" value="Chromosome"/>
</dbReference>
<protein>
    <submittedName>
        <fullName evidence="2">Aminotransferase class V-fold PLP-dependent enzyme</fullName>
    </submittedName>
</protein>
<dbReference type="Pfam" id="PF00266">
    <property type="entry name" value="Aminotran_5"/>
    <property type="match status" value="1"/>
</dbReference>
<proteinExistence type="predicted"/>
<dbReference type="Gene3D" id="3.90.1150.10">
    <property type="entry name" value="Aspartate Aminotransferase, domain 1"/>
    <property type="match status" value="1"/>
</dbReference>
<evidence type="ECO:0000313" key="2">
    <source>
        <dbReference type="EMBL" id="QRG66437.1"/>
    </source>
</evidence>
<dbReference type="EMBL" id="CP069127">
    <property type="protein sequence ID" value="QRG66437.1"/>
    <property type="molecule type" value="Genomic_DNA"/>
</dbReference>
<dbReference type="InterPro" id="IPR015424">
    <property type="entry name" value="PyrdxlP-dep_Trfase"/>
</dbReference>
<accession>A0ABX7FJY4</accession>
<sequence>MTFPFAKEREYFPILNEKIQLSSCSQSALSRQVEEAIAAYMETLRHTGMDWNLWMDKVEEAKGHFARLINASVEEIAVLSSVSDCASSVATALDFSGKRNQIVTTEMDFPSIGHVWLAQQKRGAHIQFIPAAESVIPLEYYSQTVNEQTLITSIPHVSYYNGFKQDVRQIAKIVHEKGSYLFVDAYQSAGSVKIDVKEMDIDFLAAGVQKYMLGIPGIAFLYVKGELAEKLEPVVTGWFGRVNPFAFDIKHLDYAKGARRFETGTPPMVNGYAAAASIGMLGDIGVQRIEAYLQNLSSVAIAYAEEKGLRVMSPLDLNQKAANTAIYIPQASKAEAILKEKGIIVSARNDVIRIAPHFYNTEQEVMAAIDALADLPAGL</sequence>
<dbReference type="PANTHER" id="PTHR43586:SF15">
    <property type="entry name" value="BLR3095 PROTEIN"/>
    <property type="match status" value="1"/>
</dbReference>
<dbReference type="Gene3D" id="3.40.640.10">
    <property type="entry name" value="Type I PLP-dependent aspartate aminotransferase-like (Major domain)"/>
    <property type="match status" value="1"/>
</dbReference>
<keyword evidence="2" id="KW-0032">Aminotransferase</keyword>
<evidence type="ECO:0000259" key="1">
    <source>
        <dbReference type="Pfam" id="PF00266"/>
    </source>
</evidence>
<dbReference type="RefSeq" id="WP_203353503.1">
    <property type="nucleotide sequence ID" value="NZ_CP069127.1"/>
</dbReference>
<dbReference type="InterPro" id="IPR015422">
    <property type="entry name" value="PyrdxlP-dep_Trfase_small"/>
</dbReference>
<keyword evidence="3" id="KW-1185">Reference proteome</keyword>
<dbReference type="GO" id="GO:0008483">
    <property type="term" value="F:transaminase activity"/>
    <property type="evidence" value="ECO:0007669"/>
    <property type="project" value="UniProtKB-KW"/>
</dbReference>
<reference evidence="2 3" key="1">
    <citation type="submission" date="2021-01" db="EMBL/GenBank/DDBJ databases">
        <title>Identification of strong promoters based on the transcriptome of Brevibacillus choshinensis.</title>
        <authorList>
            <person name="Yao D."/>
            <person name="Zhang K."/>
            <person name="Wu J."/>
        </authorList>
    </citation>
    <scope>NUCLEOTIDE SEQUENCE [LARGE SCALE GENOMIC DNA]</scope>
    <source>
        <strain evidence="2 3">HPD31-SP3</strain>
    </source>
</reference>
<gene>
    <name evidence="2" type="ORF">JNE38_23325</name>
</gene>
<dbReference type="InterPro" id="IPR015421">
    <property type="entry name" value="PyrdxlP-dep_Trfase_major"/>
</dbReference>
<organism evidence="2 3">
    <name type="scientific">Brevibacillus choshinensis</name>
    <dbReference type="NCBI Taxonomy" id="54911"/>
    <lineage>
        <taxon>Bacteria</taxon>
        <taxon>Bacillati</taxon>
        <taxon>Bacillota</taxon>
        <taxon>Bacilli</taxon>
        <taxon>Bacillales</taxon>
        <taxon>Paenibacillaceae</taxon>
        <taxon>Brevibacillus</taxon>
    </lineage>
</organism>
<name>A0ABX7FJY4_BRECH</name>
<dbReference type="InterPro" id="IPR000192">
    <property type="entry name" value="Aminotrans_V_dom"/>
</dbReference>
<feature type="domain" description="Aminotransferase class V" evidence="1">
    <location>
        <begin position="54"/>
        <end position="352"/>
    </location>
</feature>
<evidence type="ECO:0000313" key="3">
    <source>
        <dbReference type="Proteomes" id="UP000596248"/>
    </source>
</evidence>
<dbReference type="PANTHER" id="PTHR43586">
    <property type="entry name" value="CYSTEINE DESULFURASE"/>
    <property type="match status" value="1"/>
</dbReference>
<keyword evidence="2" id="KW-0808">Transferase</keyword>